<dbReference type="PANTHER" id="PTHR48029">
    <property type="entry name" value="NUCLEOLAR PROTEIN 8"/>
    <property type="match status" value="1"/>
</dbReference>
<keyword evidence="3" id="KW-0539">Nucleus</keyword>
<dbReference type="SMART" id="SM00360">
    <property type="entry name" value="RRM"/>
    <property type="match status" value="1"/>
</dbReference>
<feature type="compositionally biased region" description="Basic and acidic residues" evidence="5">
    <location>
        <begin position="939"/>
        <end position="970"/>
    </location>
</feature>
<dbReference type="PANTHER" id="PTHR48029:SF1">
    <property type="entry name" value="NUCLEOLAR PROTEIN 8"/>
    <property type="match status" value="1"/>
</dbReference>
<dbReference type="Proteomes" id="UP000594262">
    <property type="component" value="Unplaced"/>
</dbReference>
<feature type="compositionally biased region" description="Basic residues" evidence="5">
    <location>
        <begin position="913"/>
        <end position="922"/>
    </location>
</feature>
<dbReference type="InterPro" id="IPR016040">
    <property type="entry name" value="NAD(P)-bd_dom"/>
</dbReference>
<dbReference type="InterPro" id="IPR036291">
    <property type="entry name" value="NAD(P)-bd_dom_sf"/>
</dbReference>
<feature type="domain" description="RRM" evidence="6">
    <location>
        <begin position="7"/>
        <end position="88"/>
    </location>
</feature>
<feature type="compositionally biased region" description="Basic and acidic residues" evidence="5">
    <location>
        <begin position="691"/>
        <end position="706"/>
    </location>
</feature>
<feature type="compositionally biased region" description="Acidic residues" evidence="5">
    <location>
        <begin position="531"/>
        <end position="547"/>
    </location>
</feature>
<dbReference type="CDD" id="cd12226">
    <property type="entry name" value="RRM_NOL8"/>
    <property type="match status" value="1"/>
</dbReference>
<dbReference type="PROSITE" id="PS50102">
    <property type="entry name" value="RRM"/>
    <property type="match status" value="1"/>
</dbReference>
<dbReference type="Gene3D" id="3.40.50.720">
    <property type="entry name" value="NAD(P)-binding Rossmann-like Domain"/>
    <property type="match status" value="1"/>
</dbReference>
<dbReference type="Pfam" id="PF13460">
    <property type="entry name" value="NAD_binding_10"/>
    <property type="match status" value="1"/>
</dbReference>
<evidence type="ECO:0000313" key="7">
    <source>
        <dbReference type="EnsemblMetazoa" id="CLYHEMP015718.1"/>
    </source>
</evidence>
<feature type="region of interest" description="Disordered" evidence="5">
    <location>
        <begin position="527"/>
        <end position="986"/>
    </location>
</feature>
<protein>
    <recommendedName>
        <fullName evidence="6">RRM domain-containing protein</fullName>
    </recommendedName>
</protein>
<reference evidence="7" key="1">
    <citation type="submission" date="2021-01" db="UniProtKB">
        <authorList>
            <consortium name="EnsemblMetazoa"/>
        </authorList>
    </citation>
    <scope>IDENTIFICATION</scope>
</reference>
<feature type="region of interest" description="Disordered" evidence="5">
    <location>
        <begin position="1000"/>
        <end position="1103"/>
    </location>
</feature>
<feature type="compositionally biased region" description="Polar residues" evidence="5">
    <location>
        <begin position="748"/>
        <end position="758"/>
    </location>
</feature>
<dbReference type="OrthoDB" id="419598at2759"/>
<feature type="compositionally biased region" description="Acidic residues" evidence="5">
    <location>
        <begin position="858"/>
        <end position="874"/>
    </location>
</feature>
<accession>A0A7M5X098</accession>
<feature type="region of interest" description="Disordered" evidence="5">
    <location>
        <begin position="300"/>
        <end position="388"/>
    </location>
</feature>
<feature type="compositionally biased region" description="Basic and acidic residues" evidence="5">
    <location>
        <begin position="759"/>
        <end position="780"/>
    </location>
</feature>
<dbReference type="InterPro" id="IPR034138">
    <property type="entry name" value="NOP8_RRM"/>
</dbReference>
<feature type="compositionally biased region" description="Basic and acidic residues" evidence="5">
    <location>
        <begin position="847"/>
        <end position="857"/>
    </location>
</feature>
<evidence type="ECO:0000259" key="6">
    <source>
        <dbReference type="PROSITE" id="PS50102"/>
    </source>
</evidence>
<feature type="compositionally biased region" description="Basic and acidic residues" evidence="5">
    <location>
        <begin position="875"/>
        <end position="902"/>
    </location>
</feature>
<keyword evidence="8" id="KW-1185">Reference proteome</keyword>
<feature type="compositionally biased region" description="Acidic residues" evidence="5">
    <location>
        <begin position="1041"/>
        <end position="1052"/>
    </location>
</feature>
<dbReference type="InterPro" id="IPR000504">
    <property type="entry name" value="RRM_dom"/>
</dbReference>
<evidence type="ECO:0000313" key="8">
    <source>
        <dbReference type="Proteomes" id="UP000594262"/>
    </source>
</evidence>
<organism evidence="7 8">
    <name type="scientific">Clytia hemisphaerica</name>
    <dbReference type="NCBI Taxonomy" id="252671"/>
    <lineage>
        <taxon>Eukaryota</taxon>
        <taxon>Metazoa</taxon>
        <taxon>Cnidaria</taxon>
        <taxon>Hydrozoa</taxon>
        <taxon>Hydroidolina</taxon>
        <taxon>Leptothecata</taxon>
        <taxon>Obeliida</taxon>
        <taxon>Clytiidae</taxon>
        <taxon>Clytia</taxon>
    </lineage>
</organism>
<comment type="subcellular location">
    <subcellularLocation>
        <location evidence="1">Nucleus</location>
        <location evidence="1">Nucleolus</location>
    </subcellularLocation>
</comment>
<dbReference type="InterPro" id="IPR012677">
    <property type="entry name" value="Nucleotide-bd_a/b_plait_sf"/>
</dbReference>
<dbReference type="GO" id="GO:0005730">
    <property type="term" value="C:nucleolus"/>
    <property type="evidence" value="ECO:0007669"/>
    <property type="project" value="UniProtKB-SubCell"/>
</dbReference>
<dbReference type="SUPFAM" id="SSF51735">
    <property type="entry name" value="NAD(P)-binding Rossmann-fold domains"/>
    <property type="match status" value="1"/>
</dbReference>
<name>A0A7M5X098_9CNID</name>
<dbReference type="Gene3D" id="3.30.70.330">
    <property type="match status" value="1"/>
</dbReference>
<feature type="compositionally biased region" description="Basic and acidic residues" evidence="5">
    <location>
        <begin position="1053"/>
        <end position="1081"/>
    </location>
</feature>
<evidence type="ECO:0000256" key="4">
    <source>
        <dbReference type="PROSITE-ProRule" id="PRU00176"/>
    </source>
</evidence>
<keyword evidence="2 4" id="KW-0694">RNA-binding</keyword>
<feature type="region of interest" description="Disordered" evidence="5">
    <location>
        <begin position="402"/>
        <end position="502"/>
    </location>
</feature>
<dbReference type="Pfam" id="PF00076">
    <property type="entry name" value="RRM_1"/>
    <property type="match status" value="1"/>
</dbReference>
<dbReference type="SUPFAM" id="SSF54928">
    <property type="entry name" value="RNA-binding domain, RBD"/>
    <property type="match status" value="1"/>
</dbReference>
<dbReference type="GO" id="GO:0003723">
    <property type="term" value="F:RNA binding"/>
    <property type="evidence" value="ECO:0007669"/>
    <property type="project" value="UniProtKB-UniRule"/>
</dbReference>
<feature type="compositionally biased region" description="Low complexity" evidence="5">
    <location>
        <begin position="308"/>
        <end position="317"/>
    </location>
</feature>
<dbReference type="InterPro" id="IPR035979">
    <property type="entry name" value="RBD_domain_sf"/>
</dbReference>
<feature type="compositionally biased region" description="Basic and acidic residues" evidence="5">
    <location>
        <begin position="548"/>
        <end position="563"/>
    </location>
</feature>
<feature type="compositionally biased region" description="Polar residues" evidence="5">
    <location>
        <begin position="373"/>
        <end position="388"/>
    </location>
</feature>
<evidence type="ECO:0000256" key="3">
    <source>
        <dbReference type="ARBA" id="ARBA00023242"/>
    </source>
</evidence>
<feature type="compositionally biased region" description="Acidic residues" evidence="5">
    <location>
        <begin position="358"/>
        <end position="369"/>
    </location>
</feature>
<evidence type="ECO:0000256" key="2">
    <source>
        <dbReference type="ARBA" id="ARBA00022884"/>
    </source>
</evidence>
<feature type="region of interest" description="Disordered" evidence="5">
    <location>
        <begin position="233"/>
        <end position="262"/>
    </location>
</feature>
<feature type="compositionally biased region" description="Acidic residues" evidence="5">
    <location>
        <begin position="321"/>
        <end position="334"/>
    </location>
</feature>
<feature type="compositionally biased region" description="Acidic residues" evidence="5">
    <location>
        <begin position="809"/>
        <end position="822"/>
    </location>
</feature>
<sequence length="1374" mass="154038">MKEESLFRVFVGGLAPEVKEEELRDRFKSFGTTSDVCLFQKKTSDGVISKTFGYVNLTTTEQQLRKCFAIFGGTKWKGHSLKVQLAKDDFMKRLQKEWENPEPVKISKSRKRKQIDPIRSYEEYIAKSKSTKKAIPGIPLEGEKNWVIGKFGRPLPIVHINGKGSGRKFLKHDPSKHCHCIRRIATDVPEDRIDGLTWELDECQHLQDRIIRNKSITKKKDIANGVVELDGVDEEKESPKKKKKKKKASLESMEDVVNENERDTALLKTKDLNGNDSEELCNGAGELENDFEIASCENIEDKSDNESMEISSNINNISEDKESEESSESEDEEVLVNGTLKNIGDEPEDNGVSISSESEVDSEDEEDSQSDSGTIPGQPTFHTTSMIASTPFVVPCVKKNLRENPGDNIVATPKVAHNNSSLGKSIIEQLKSRSMAEPSTTGTPLPESKDSNVDSGSESEGERTNNFFDFDINDMNKGPKSNGGVSSSNESTDDSEGEEPINLFDFEFENLKGKKGTEFLSSFELRWEKEDVGEDSSGESSSEDSETDSDKSPKASKEGEKAVPEASSDEPVESESPQEDNAEPVKKKKKKSRKDTEDEQEEISETKSSSKKKKKEKESTLSSNDIDENLKLNLEIDESATQEMKSKKKKKKTEKENENETEESTASTKKEKRKKKKEKSACESQVKHHKPQDSEQLRQKSVEAHNQRTQQNKELIQNALRGLDTKDSSSANNKIRFSDTDDDDDEVTFQNLTTNEASSKNDSDDKGTKTKSNKDEKKSALWDGDSDESDDGGTMTRTKHKDEKTVDFLGDENDEDDEDEDENRFSVKPQFQGEHGKKLFKMQMHYGGDDRFRMDERFAEDDNGGDTDSEDEGEKSENKKRSIEREDEETKNLNAEEEKERNMSVLESILGKSLKHNKSKKELKKELIATSANPYQRYDPTKSDHTELEVEKEEKPSNSKKLNETSVGEKDVEEDEANPVPEVSKERFYKVETSLKSLFSGTATAAESEDKPAPAFTFLSAAPTNDDEEDDSGKVVNNTMDVDDDDGEDEETVDKAKPIKELSWKKGLREDRDNRDVSMENEKEEESEEKTKEGEGKSSSAGGFFFFKENDERLLKGASFMRSEGLEEITKQWEDIRQGLREDFRKKHKDAVRRVRKMKERKRVPNNSTRTIKMVLVGVIGGTGGCGVPLINYLLDKGYSVRMLARTPEKVEQKDNPEVTVIKGDALNEEDIAQVCQDVDILISCAGGGPGVRIMEKLASNVVKAKPKRCYFITSLGMGGSSTAVNLLLSLVVGRKNIVDCDKADSLIFEKGYTVVRPCELKGDPLGDYYATSKTGMSIKAISKTDVALFLANCVENTEWDGKPVQLYNAACKK</sequence>
<dbReference type="GO" id="GO:0003824">
    <property type="term" value="F:catalytic activity"/>
    <property type="evidence" value="ECO:0007669"/>
    <property type="project" value="UniProtKB-ARBA"/>
</dbReference>
<dbReference type="EnsemblMetazoa" id="CLYHEMT015718.1">
    <property type="protein sequence ID" value="CLYHEMP015718.1"/>
    <property type="gene ID" value="CLYHEMG015718"/>
</dbReference>
<evidence type="ECO:0000256" key="1">
    <source>
        <dbReference type="ARBA" id="ARBA00004604"/>
    </source>
</evidence>
<proteinExistence type="predicted"/>
<evidence type="ECO:0000256" key="5">
    <source>
        <dbReference type="SAM" id="MobiDB-lite"/>
    </source>
</evidence>
<feature type="compositionally biased region" description="Acidic residues" evidence="5">
    <location>
        <begin position="567"/>
        <end position="582"/>
    </location>
</feature>